<organism evidence="1">
    <name type="scientific">Arundo donax</name>
    <name type="common">Giant reed</name>
    <name type="synonym">Donax arundinaceus</name>
    <dbReference type="NCBI Taxonomy" id="35708"/>
    <lineage>
        <taxon>Eukaryota</taxon>
        <taxon>Viridiplantae</taxon>
        <taxon>Streptophyta</taxon>
        <taxon>Embryophyta</taxon>
        <taxon>Tracheophyta</taxon>
        <taxon>Spermatophyta</taxon>
        <taxon>Magnoliopsida</taxon>
        <taxon>Liliopsida</taxon>
        <taxon>Poales</taxon>
        <taxon>Poaceae</taxon>
        <taxon>PACMAD clade</taxon>
        <taxon>Arundinoideae</taxon>
        <taxon>Arundineae</taxon>
        <taxon>Arundo</taxon>
    </lineage>
</organism>
<evidence type="ECO:0000313" key="1">
    <source>
        <dbReference type="EMBL" id="JAD37791.1"/>
    </source>
</evidence>
<reference evidence="1" key="1">
    <citation type="submission" date="2014-09" db="EMBL/GenBank/DDBJ databases">
        <authorList>
            <person name="Magalhaes I.L.F."/>
            <person name="Oliveira U."/>
            <person name="Santos F.R."/>
            <person name="Vidigal T.H.D.A."/>
            <person name="Brescovit A.D."/>
            <person name="Santos A.J."/>
        </authorList>
    </citation>
    <scope>NUCLEOTIDE SEQUENCE</scope>
    <source>
        <tissue evidence="1">Shoot tissue taken approximately 20 cm above the soil surface</tissue>
    </source>
</reference>
<reference evidence="1" key="2">
    <citation type="journal article" date="2015" name="Data Brief">
        <title>Shoot transcriptome of the giant reed, Arundo donax.</title>
        <authorList>
            <person name="Barrero R.A."/>
            <person name="Guerrero F.D."/>
            <person name="Moolhuijzen P."/>
            <person name="Goolsby J.A."/>
            <person name="Tidwell J."/>
            <person name="Bellgard S.E."/>
            <person name="Bellgard M.I."/>
        </authorList>
    </citation>
    <scope>NUCLEOTIDE SEQUENCE</scope>
    <source>
        <tissue evidence="1">Shoot tissue taken approximately 20 cm above the soil surface</tissue>
    </source>
</reference>
<dbReference type="AlphaFoldDB" id="A0A0A8ZG50"/>
<accession>A0A0A8ZG50</accession>
<sequence>MEPSTTIQFGTRWHLNIKCIFIGTVSGSRRKQFDSHRICDGPGSRRRAPSVGCTINQDRLC</sequence>
<dbReference type="EMBL" id="GBRH01260104">
    <property type="protein sequence ID" value="JAD37791.1"/>
    <property type="molecule type" value="Transcribed_RNA"/>
</dbReference>
<proteinExistence type="predicted"/>
<protein>
    <submittedName>
        <fullName evidence="1">Uncharacterized protein</fullName>
    </submittedName>
</protein>
<name>A0A0A8ZG50_ARUDO</name>